<gene>
    <name evidence="3" type="ORF">HF989_08770</name>
    <name evidence="2" type="ORF">JOF50_000420</name>
</gene>
<dbReference type="EMBL" id="JAAXPF010000010">
    <property type="protein sequence ID" value="NKY69452.1"/>
    <property type="molecule type" value="Genomic_DNA"/>
</dbReference>
<organism evidence="3 4">
    <name type="scientific">Corynebacterium mucifaciens</name>
    <dbReference type="NCBI Taxonomy" id="57171"/>
    <lineage>
        <taxon>Bacteria</taxon>
        <taxon>Bacillati</taxon>
        <taxon>Actinomycetota</taxon>
        <taxon>Actinomycetes</taxon>
        <taxon>Mycobacteriales</taxon>
        <taxon>Corynebacteriaceae</taxon>
        <taxon>Corynebacterium</taxon>
    </lineage>
</organism>
<name>A0A7X6RF32_9CORY</name>
<dbReference type="GO" id="GO:0004386">
    <property type="term" value="F:helicase activity"/>
    <property type="evidence" value="ECO:0007669"/>
    <property type="project" value="UniProtKB-KW"/>
</dbReference>
<keyword evidence="2" id="KW-0378">Hydrolase</keyword>
<dbReference type="InterPro" id="IPR006935">
    <property type="entry name" value="Helicase/UvrB_N"/>
</dbReference>
<dbReference type="GO" id="GO:0003677">
    <property type="term" value="F:DNA binding"/>
    <property type="evidence" value="ECO:0007669"/>
    <property type="project" value="InterPro"/>
</dbReference>
<proteinExistence type="predicted"/>
<dbReference type="Gene3D" id="3.40.50.300">
    <property type="entry name" value="P-loop containing nucleotide triphosphate hydrolases"/>
    <property type="match status" value="2"/>
</dbReference>
<dbReference type="SUPFAM" id="SSF52540">
    <property type="entry name" value="P-loop containing nucleoside triphosphate hydrolases"/>
    <property type="match status" value="1"/>
</dbReference>
<keyword evidence="3" id="KW-0067">ATP-binding</keyword>
<feature type="domain" description="Helicase ATP-binding" evidence="1">
    <location>
        <begin position="1"/>
        <end position="250"/>
    </location>
</feature>
<dbReference type="GO" id="GO:0005524">
    <property type="term" value="F:ATP binding"/>
    <property type="evidence" value="ECO:0007669"/>
    <property type="project" value="InterPro"/>
</dbReference>
<dbReference type="RefSeq" id="WP_168685738.1">
    <property type="nucleotide sequence ID" value="NZ_JAAXPF010000010.1"/>
</dbReference>
<evidence type="ECO:0000313" key="5">
    <source>
        <dbReference type="Proteomes" id="UP001549139"/>
    </source>
</evidence>
<dbReference type="SMART" id="SM00487">
    <property type="entry name" value="DEXDc"/>
    <property type="match status" value="1"/>
</dbReference>
<dbReference type="EMBL" id="JBEPNZ010000001">
    <property type="protein sequence ID" value="MET3943621.1"/>
    <property type="molecule type" value="Genomic_DNA"/>
</dbReference>
<keyword evidence="3" id="KW-0547">Nucleotide-binding</keyword>
<dbReference type="Proteomes" id="UP001549139">
    <property type="component" value="Unassembled WGS sequence"/>
</dbReference>
<protein>
    <submittedName>
        <fullName evidence="3">DEAD/DEAH box helicase family protein</fullName>
    </submittedName>
    <submittedName>
        <fullName evidence="2">Type III restriction enzyme</fullName>
        <ecNumber evidence="2">3.1.21.5</ecNumber>
    </submittedName>
</protein>
<accession>A0A7X6RF32</accession>
<evidence type="ECO:0000313" key="4">
    <source>
        <dbReference type="Proteomes" id="UP000554284"/>
    </source>
</evidence>
<evidence type="ECO:0000259" key="1">
    <source>
        <dbReference type="SMART" id="SM00487"/>
    </source>
</evidence>
<dbReference type="Proteomes" id="UP000554284">
    <property type="component" value="Unassembled WGS sequence"/>
</dbReference>
<evidence type="ECO:0000313" key="3">
    <source>
        <dbReference type="EMBL" id="NKY69452.1"/>
    </source>
</evidence>
<reference evidence="3 4" key="1">
    <citation type="submission" date="2020-04" db="EMBL/GenBank/DDBJ databases">
        <title>MicrobeNet Type strains.</title>
        <authorList>
            <person name="Nicholson A.C."/>
        </authorList>
    </citation>
    <scope>NUCLEOTIDE SEQUENCE [LARGE SCALE GENOMIC DNA]</scope>
    <source>
        <strain evidence="3 4">ATCC 700355</strain>
    </source>
</reference>
<dbReference type="EC" id="3.1.21.5" evidence="2"/>
<dbReference type="AlphaFoldDB" id="A0A7X6RF32"/>
<evidence type="ECO:0000313" key="2">
    <source>
        <dbReference type="EMBL" id="MET3943621.1"/>
    </source>
</evidence>
<dbReference type="GO" id="GO:0015668">
    <property type="term" value="F:type III site-specific deoxyribonuclease activity"/>
    <property type="evidence" value="ECO:0007669"/>
    <property type="project" value="UniProtKB-EC"/>
</dbReference>
<dbReference type="InterPro" id="IPR014001">
    <property type="entry name" value="Helicase_ATP-bd"/>
</dbReference>
<sequence length="862" mass="96206">MKYTLKPYQETASREILERLDEANQVRAIGKQAAFALSAPTGAGKTVIATDVFEKLLLPSDDRVPDEKAVIIWFSDNPDLNRQSRHRIEGASSSLHGRTVEIDNSFIRNEFEPGKIYFLNTQKLSKGTVLTGGRKKSDSNFELFDNAPDLTQVTIWDTLRNTLESPDHNVYFVVDEAHRGSGKQTDRETILHRLIAGHTPDGATAPVPPMPVVLGISATPGKFKKMLNDMPGARMVLEDVDVPTDEVQESGLLKDIVELQIPGEEGAAFENVFVRQSARLLAESTQRWSEYHIEQGGDDKRVVPLMVVQMQDLATPEDMYRVITALREGWPELPHDCFAHVFGEHAAIQAGDTVIPYIEPQHIEDREWIRVLFAKTAISTGWDCPRAEVMVSYRPANDEDFITQVIGRMVRSPLARRIPGDDLLNSVLCLLPRFNRAAAERVVMSINKPGEIDPPPIINPVVKPETLKPIENEELWAAFTALPTEVAPKRSGKPISRLINTGIELEVDGLMPDGESRAKKELVSIVNALLVRYADEVETKKKDILKVETQRLTYRYSDRGLKGEDSIELVADDRVITESFELATPVFSRALANLWVNDYLVAGLDNGEADEDLIIEAHLTLGALAKVEGAKDSLWREADQTAKSWLDQHRADISALPDSRQAKYTVLREMAEAPSTVFLEKPRNRMESPGVWNSEKKELDPYPRYGNRALVAEDGSAPANLNDWEAKVVATEMARLGAVSWYRNPSRPGRDALSAVYYDEATGRWRSVQPDFIFFLRDREGTMRASIVDPHGAYLGDALGKLRGLARYAEQYGELFVRIESVSGADAESLRVLDLKSEAVRAAVAEAASAEAVYEKYGYDYK</sequence>
<keyword evidence="5" id="KW-1185">Reference proteome</keyword>
<dbReference type="InterPro" id="IPR027417">
    <property type="entry name" value="P-loop_NTPase"/>
</dbReference>
<comment type="caution">
    <text evidence="3">The sequence shown here is derived from an EMBL/GenBank/DDBJ whole genome shotgun (WGS) entry which is preliminary data.</text>
</comment>
<dbReference type="Pfam" id="PF04851">
    <property type="entry name" value="ResIII"/>
    <property type="match status" value="1"/>
</dbReference>
<keyword evidence="3" id="KW-0347">Helicase</keyword>
<reference evidence="2 5" key="2">
    <citation type="submission" date="2024-06" db="EMBL/GenBank/DDBJ databases">
        <title>Sequencing the genomes of 1000 actinobacteria strains.</title>
        <authorList>
            <person name="Klenk H.-P."/>
        </authorList>
    </citation>
    <scope>NUCLEOTIDE SEQUENCE [LARGE SCALE GENOMIC DNA]</scope>
    <source>
        <strain evidence="2 5">DSM 44265</strain>
    </source>
</reference>